<dbReference type="RefSeq" id="WP_282911317.1">
    <property type="nucleotide sequence ID" value="NZ_JAGRPV010000001.1"/>
</dbReference>
<sequence>MERIRKKRYALGSGIALLLVLAIVLLWPRGGEKGAEPDDTPAPSSSQEASSSPEPSEETRWTIEDGALLCLAGADDRDDDLETLKACTQKAREDGLQLRLSEGEYRIDDLWVIDGVQVQGAGADKTVIVSTDPKRGSIDLEGSGPSLSDLSHVYEKTVKRGNGENAKNSITVRDASGFRIENVHVDKASTAGILVQESSEDGVIANNLIENTGADGIHITDGSSRIRIENNKVSGTGDDAIAVVSYLKDRAVTNDVTIVDNDVGYDSKARGISVVGGEDVTIEGNTIQRTEMAGIYISVEKEWETADTKNVTVQKNTIEHTGMRKDSDHPNILVYASQGKLDDITFEANTIKNAVNDGIGVWGDGDLGNIYFSNNVLSDSSKAPTNFKGGNIHLEGNTGF</sequence>
<name>A0ABT6TPZ4_9BACL</name>
<dbReference type="Pfam" id="PF13229">
    <property type="entry name" value="Beta_helix"/>
    <property type="match status" value="2"/>
</dbReference>
<dbReference type="PANTHER" id="PTHR36453:SF1">
    <property type="entry name" value="RIGHT HANDED BETA HELIX DOMAIN-CONTAINING PROTEIN"/>
    <property type="match status" value="1"/>
</dbReference>
<dbReference type="EMBL" id="JAGRPV010000001">
    <property type="protein sequence ID" value="MDI4648616.1"/>
    <property type="molecule type" value="Genomic_DNA"/>
</dbReference>
<dbReference type="InterPro" id="IPR022441">
    <property type="entry name" value="Para_beta_helix_rpt-2"/>
</dbReference>
<keyword evidence="4" id="KW-1185">Reference proteome</keyword>
<gene>
    <name evidence="3" type="ORF">KB449_26920</name>
</gene>
<dbReference type="NCBIfam" id="TIGR03804">
    <property type="entry name" value="para_beta_helix"/>
    <property type="match status" value="1"/>
</dbReference>
<evidence type="ECO:0000313" key="3">
    <source>
        <dbReference type="EMBL" id="MDI4648616.1"/>
    </source>
</evidence>
<comment type="caution">
    <text evidence="3">The sequence shown here is derived from an EMBL/GenBank/DDBJ whole genome shotgun (WGS) entry which is preliminary data.</text>
</comment>
<evidence type="ECO:0000313" key="4">
    <source>
        <dbReference type="Proteomes" id="UP001161691"/>
    </source>
</evidence>
<organism evidence="3 4">
    <name type="scientific">Cohnella hashimotonis</name>
    <dbReference type="NCBI Taxonomy" id="2826895"/>
    <lineage>
        <taxon>Bacteria</taxon>
        <taxon>Bacillati</taxon>
        <taxon>Bacillota</taxon>
        <taxon>Bacilli</taxon>
        <taxon>Bacillales</taxon>
        <taxon>Paenibacillaceae</taxon>
        <taxon>Cohnella</taxon>
    </lineage>
</organism>
<feature type="region of interest" description="Disordered" evidence="1">
    <location>
        <begin position="32"/>
        <end position="59"/>
    </location>
</feature>
<feature type="domain" description="Right handed beta helix" evidence="2">
    <location>
        <begin position="256"/>
        <end position="376"/>
    </location>
</feature>
<dbReference type="InterPro" id="IPR039448">
    <property type="entry name" value="Beta_helix"/>
</dbReference>
<dbReference type="InterPro" id="IPR012334">
    <property type="entry name" value="Pectin_lyas_fold"/>
</dbReference>
<feature type="compositionally biased region" description="Low complexity" evidence="1">
    <location>
        <begin position="41"/>
        <end position="54"/>
    </location>
</feature>
<evidence type="ECO:0000256" key="1">
    <source>
        <dbReference type="SAM" id="MobiDB-lite"/>
    </source>
</evidence>
<dbReference type="InterPro" id="IPR011050">
    <property type="entry name" value="Pectin_lyase_fold/virulence"/>
</dbReference>
<accession>A0ABT6TPZ4</accession>
<dbReference type="PANTHER" id="PTHR36453">
    <property type="entry name" value="SECRETED PROTEIN-RELATED"/>
    <property type="match status" value="1"/>
</dbReference>
<reference evidence="3" key="1">
    <citation type="submission" date="2023-04" db="EMBL/GenBank/DDBJ databases">
        <title>Comparative genomic analysis of Cohnella hashimotonis sp. nov., isolated from the International Space Station.</title>
        <authorList>
            <person name="Venkateswaran K."/>
            <person name="Simpson A."/>
        </authorList>
    </citation>
    <scope>NUCLEOTIDE SEQUENCE</scope>
    <source>
        <strain evidence="3">F6_2S_P_1</strain>
    </source>
</reference>
<dbReference type="InterPro" id="IPR006626">
    <property type="entry name" value="PbH1"/>
</dbReference>
<feature type="domain" description="Right handed beta helix" evidence="2">
    <location>
        <begin position="164"/>
        <end position="248"/>
    </location>
</feature>
<evidence type="ECO:0000259" key="2">
    <source>
        <dbReference type="Pfam" id="PF13229"/>
    </source>
</evidence>
<dbReference type="Gene3D" id="2.160.20.10">
    <property type="entry name" value="Single-stranded right-handed beta-helix, Pectin lyase-like"/>
    <property type="match status" value="1"/>
</dbReference>
<dbReference type="SUPFAM" id="SSF51126">
    <property type="entry name" value="Pectin lyase-like"/>
    <property type="match status" value="1"/>
</dbReference>
<proteinExistence type="predicted"/>
<protein>
    <submittedName>
        <fullName evidence="3">Right-handed parallel beta-helix repeat-containing protein</fullName>
    </submittedName>
</protein>
<dbReference type="SMART" id="SM00710">
    <property type="entry name" value="PbH1"/>
    <property type="match status" value="8"/>
</dbReference>
<dbReference type="Proteomes" id="UP001161691">
    <property type="component" value="Unassembled WGS sequence"/>
</dbReference>